<reference evidence="1 2" key="1">
    <citation type="submission" date="2020-07" db="EMBL/GenBank/DDBJ databases">
        <authorList>
            <person name="Pothier F. J."/>
        </authorList>
    </citation>
    <scope>NUCLEOTIDE SEQUENCE [LARGE SCALE GENOMIC DNA]</scope>
    <source>
        <strain evidence="1 2">CFBP 498</strain>
    </source>
</reference>
<protein>
    <recommendedName>
        <fullName evidence="3">DUF1800 domain-containing protein</fullName>
    </recommendedName>
</protein>
<proteinExistence type="predicted"/>
<dbReference type="AlphaFoldDB" id="A0A6V7C841"/>
<dbReference type="RefSeq" id="WP_180313760.1">
    <property type="nucleotide sequence ID" value="NZ_JAVTRY010000021.1"/>
</dbReference>
<dbReference type="EMBL" id="LR828257">
    <property type="protein sequence ID" value="CAD0311756.1"/>
    <property type="molecule type" value="Genomic_DNA"/>
</dbReference>
<name>A0A6V7C841_9XANT</name>
<dbReference type="Pfam" id="PF08811">
    <property type="entry name" value="DUF1800"/>
    <property type="match status" value="1"/>
</dbReference>
<accession>A0A6V7C841</accession>
<evidence type="ECO:0008006" key="3">
    <source>
        <dbReference type="Google" id="ProtNLM"/>
    </source>
</evidence>
<sequence length="530" mass="58648">MFERVAQARWVTALSVRIPRQRRWRVPLLLAGCVVVLSCSAAEAPLTPAQTRWLQRATYGVDADSAAQLQRLGPKRYGALLLQASDDAALPAPLRAQLQQFDALHTPLVTLLTQYEADKIRLQTLPDGDEKAALRKAWQARGGQMLTQARQAQLLRAVYAPAQLREQLVWFWLNHFSVYADKGRVKWMAADYMENAIRPHATGKFADLVMATLESPAMLEYLDNAKNAKGKVNENYARELMELHTLGVHGGYSQQDVQQLALILTGAGLVPIKAEGAPPVPTAATTGQAQVVRKGLFEFNPARHQPGDKTLLGQRIAAGGLDEIERAVQLLVRQPACAQFVSQRLAEYFVSDKPPSALVARMAKTFQRSDGDIAKVMQAMLDAPEFAQAQPRKFKDPNRFVVSAMRLAYEDQPVVNAAPMVSWVQQLGEPVFGRITPDGWSLQSQAWTSSGQLARRFEVARSLGAGPKQLFRFDGDNDTPIPVLTQIDTRPSYRWVAPSLSSGTREALGQARSPAEWNGFLLSSPDFNYR</sequence>
<evidence type="ECO:0000313" key="1">
    <source>
        <dbReference type="EMBL" id="CAD0311756.1"/>
    </source>
</evidence>
<organism evidence="1 2">
    <name type="scientific">Xanthomonas hortorum pv. vitians</name>
    <dbReference type="NCBI Taxonomy" id="83224"/>
    <lineage>
        <taxon>Bacteria</taxon>
        <taxon>Pseudomonadati</taxon>
        <taxon>Pseudomonadota</taxon>
        <taxon>Gammaproteobacteria</taxon>
        <taxon>Lysobacterales</taxon>
        <taxon>Lysobacteraceae</taxon>
        <taxon>Xanthomonas</taxon>
    </lineage>
</organism>
<keyword evidence="2" id="KW-1185">Reference proteome</keyword>
<dbReference type="InterPro" id="IPR014917">
    <property type="entry name" value="DUF1800"/>
</dbReference>
<evidence type="ECO:0000313" key="2">
    <source>
        <dbReference type="Proteomes" id="UP000515406"/>
    </source>
</evidence>
<gene>
    <name evidence="1" type="ORF">CFBP498_10760</name>
</gene>
<dbReference type="EMBL" id="LR828257">
    <property type="protein sequence ID" value="CAD0311768.1"/>
    <property type="molecule type" value="Genomic_DNA"/>
</dbReference>
<dbReference type="Proteomes" id="UP000515406">
    <property type="component" value="Chromosome"/>
</dbReference>